<dbReference type="eggNOG" id="COG1309">
    <property type="taxonomic scope" value="Bacteria"/>
</dbReference>
<keyword evidence="3" id="KW-0472">Membrane</keyword>
<dbReference type="OrthoDB" id="9810250at2"/>
<dbReference type="InterPro" id="IPR009057">
    <property type="entry name" value="Homeodomain-like_sf"/>
</dbReference>
<reference evidence="5 6" key="1">
    <citation type="submission" date="2013-02" db="EMBL/GenBank/DDBJ databases">
        <title>Genome sequence of Clostridium saccharoperbutylacetonicum N1-4(HMT).</title>
        <authorList>
            <person name="Poehlein A."/>
            <person name="Daniel R."/>
        </authorList>
    </citation>
    <scope>NUCLEOTIDE SEQUENCE [LARGE SCALE GENOMIC DNA]</scope>
    <source>
        <strain evidence="6">N1-4(HMT)</strain>
    </source>
</reference>
<evidence type="ECO:0000313" key="6">
    <source>
        <dbReference type="Proteomes" id="UP000011728"/>
    </source>
</evidence>
<dbReference type="SUPFAM" id="SSF46689">
    <property type="entry name" value="Homeodomain-like"/>
    <property type="match status" value="1"/>
</dbReference>
<keyword evidence="1 2" id="KW-0238">DNA-binding</keyword>
<organism evidence="5 6">
    <name type="scientific">Clostridium saccharoperbutylacetonicum N1-4(HMT)</name>
    <dbReference type="NCBI Taxonomy" id="931276"/>
    <lineage>
        <taxon>Bacteria</taxon>
        <taxon>Bacillati</taxon>
        <taxon>Bacillota</taxon>
        <taxon>Clostridia</taxon>
        <taxon>Eubacteriales</taxon>
        <taxon>Clostridiaceae</taxon>
        <taxon>Clostridium</taxon>
    </lineage>
</organism>
<dbReference type="InterPro" id="IPR001647">
    <property type="entry name" value="HTH_TetR"/>
</dbReference>
<sequence>MKDRRIRKTQQAIQYAFAKLLSEKDIKDITIKELCDRADINKSTFYLHYKDIYDCADAFLNNIVDKTISIMEPYDFAELVNHLPEIIEKILFMFNENKELSIHFFSTPRYSSSLYKTKKLTIERLLEKTADSKMQTVLYKSIASFVICGIFGILEQIDFDDITPEITSVITDKIQNGFVHSEH</sequence>
<dbReference type="PATRIC" id="fig|931276.5.peg.2829"/>
<evidence type="ECO:0000256" key="3">
    <source>
        <dbReference type="SAM" id="Phobius"/>
    </source>
</evidence>
<dbReference type="PANTHER" id="PTHR43479:SF7">
    <property type="entry name" value="TETR-FAMILY TRANSCRIPTIONAL REGULATOR"/>
    <property type="match status" value="1"/>
</dbReference>
<dbReference type="RefSeq" id="WP_015392897.1">
    <property type="nucleotide sequence ID" value="NC_020291.1"/>
</dbReference>
<dbReference type="STRING" id="36745.CLSAP_25680"/>
<dbReference type="HOGENOM" id="CLU_087539_0_2_9"/>
<feature type="DNA-binding region" description="H-T-H motif" evidence="2">
    <location>
        <begin position="30"/>
        <end position="49"/>
    </location>
</feature>
<protein>
    <submittedName>
        <fullName evidence="5">Transcriptional regulator, TetR family</fullName>
    </submittedName>
</protein>
<dbReference type="Proteomes" id="UP000011728">
    <property type="component" value="Chromosome"/>
</dbReference>
<dbReference type="Gene3D" id="1.10.357.10">
    <property type="entry name" value="Tetracycline Repressor, domain 2"/>
    <property type="match status" value="1"/>
</dbReference>
<dbReference type="KEGG" id="csr:Cspa_c28150"/>
<dbReference type="PANTHER" id="PTHR43479">
    <property type="entry name" value="ACREF/ENVCD OPERON REPRESSOR-RELATED"/>
    <property type="match status" value="1"/>
</dbReference>
<keyword evidence="3" id="KW-1133">Transmembrane helix</keyword>
<name>M1MJU1_9CLOT</name>
<evidence type="ECO:0000256" key="2">
    <source>
        <dbReference type="PROSITE-ProRule" id="PRU00335"/>
    </source>
</evidence>
<feature type="transmembrane region" description="Helical" evidence="3">
    <location>
        <begin position="137"/>
        <end position="154"/>
    </location>
</feature>
<evidence type="ECO:0000256" key="1">
    <source>
        <dbReference type="ARBA" id="ARBA00023125"/>
    </source>
</evidence>
<dbReference type="EMBL" id="CP004121">
    <property type="protein sequence ID" value="AGF56578.1"/>
    <property type="molecule type" value="Genomic_DNA"/>
</dbReference>
<dbReference type="PROSITE" id="PS50977">
    <property type="entry name" value="HTH_TETR_2"/>
    <property type="match status" value="1"/>
</dbReference>
<gene>
    <name evidence="5" type="ORF">Cspa_c28150</name>
</gene>
<evidence type="ECO:0000259" key="4">
    <source>
        <dbReference type="PROSITE" id="PS50977"/>
    </source>
</evidence>
<keyword evidence="6" id="KW-1185">Reference proteome</keyword>
<evidence type="ECO:0000313" key="5">
    <source>
        <dbReference type="EMBL" id="AGF56578.1"/>
    </source>
</evidence>
<proteinExistence type="predicted"/>
<dbReference type="AlphaFoldDB" id="M1MJU1"/>
<accession>M1MJU1</accession>
<dbReference type="GO" id="GO:0003677">
    <property type="term" value="F:DNA binding"/>
    <property type="evidence" value="ECO:0007669"/>
    <property type="project" value="UniProtKB-UniRule"/>
</dbReference>
<keyword evidence="3" id="KW-0812">Transmembrane</keyword>
<dbReference type="InterPro" id="IPR050624">
    <property type="entry name" value="HTH-type_Tx_Regulator"/>
</dbReference>
<feature type="domain" description="HTH tetR-type" evidence="4">
    <location>
        <begin position="7"/>
        <end position="67"/>
    </location>
</feature>